<dbReference type="Proteomes" id="UP000182114">
    <property type="component" value="Unassembled WGS sequence"/>
</dbReference>
<reference evidence="3" key="1">
    <citation type="submission" date="2016-10" db="EMBL/GenBank/DDBJ databases">
        <authorList>
            <person name="Varghese N."/>
            <person name="Submissions S."/>
        </authorList>
    </citation>
    <scope>NUCLEOTIDE SEQUENCE [LARGE SCALE GENOMIC DNA]</scope>
    <source>
        <strain evidence="3">DSM 24729</strain>
    </source>
</reference>
<evidence type="ECO:0000256" key="1">
    <source>
        <dbReference type="SAM" id="SignalP"/>
    </source>
</evidence>
<feature type="signal peptide" evidence="1">
    <location>
        <begin position="1"/>
        <end position="18"/>
    </location>
</feature>
<name>A0A1G7HJ86_9FLAO</name>
<gene>
    <name evidence="2" type="ORF">SAMN04487992_106112</name>
</gene>
<proteinExistence type="predicted"/>
<accession>A0A1G7HJ86</accession>
<keyword evidence="1" id="KW-0732">Signal</keyword>
<dbReference type="EMBL" id="FNBD01000006">
    <property type="protein sequence ID" value="SDF00495.1"/>
    <property type="molecule type" value="Genomic_DNA"/>
</dbReference>
<dbReference type="RefSeq" id="WP_074538463.1">
    <property type="nucleotide sequence ID" value="NZ_FNBD01000006.1"/>
</dbReference>
<protein>
    <submittedName>
        <fullName evidence="2">Uncharacterized protein</fullName>
    </submittedName>
</protein>
<dbReference type="PROSITE" id="PS51257">
    <property type="entry name" value="PROKAR_LIPOPROTEIN"/>
    <property type="match status" value="1"/>
</dbReference>
<evidence type="ECO:0000313" key="3">
    <source>
        <dbReference type="Proteomes" id="UP000182114"/>
    </source>
</evidence>
<organism evidence="2 3">
    <name type="scientific">Cellulophaga baltica</name>
    <dbReference type="NCBI Taxonomy" id="76594"/>
    <lineage>
        <taxon>Bacteria</taxon>
        <taxon>Pseudomonadati</taxon>
        <taxon>Bacteroidota</taxon>
        <taxon>Flavobacteriia</taxon>
        <taxon>Flavobacteriales</taxon>
        <taxon>Flavobacteriaceae</taxon>
        <taxon>Cellulophaga</taxon>
    </lineage>
</organism>
<dbReference type="AlphaFoldDB" id="A0A1G7HJ86"/>
<feature type="chain" id="PRO_5010230648" evidence="1">
    <location>
        <begin position="19"/>
        <end position="332"/>
    </location>
</feature>
<evidence type="ECO:0000313" key="2">
    <source>
        <dbReference type="EMBL" id="SDF00495.1"/>
    </source>
</evidence>
<sequence>MRKSISAMLLILSITSCAQQNKKETVKETTPTPIDLKAILEDDPYIGQLKKYDYEPEYVLQITTLYAYEIRVNDIPVASNFSTMGGTIWYPINKAILQSGKQTLSISIYPRYTDDNTQKDYFEDPDNYDFWLDITQTAWIDGSREEPKTVLEYEMPRKDDRGKKIDFSKLTSRHDELTFTAKVPYTLTGWSESNVFDKKDSVAIEKRVEAFYQKYRQLMIDKEALQLQKMKLKQGYETSQYSYLDKDKLFKDRKEYVRDFPKEDFLMADLENYELKFYGNNRVLGLVFANDPDKGESMMAKYYLDKNGDGRVSYYPVLLHQPKGSDSLEIIR</sequence>
<keyword evidence="3" id="KW-1185">Reference proteome</keyword>